<feature type="transmembrane region" description="Helical" evidence="8">
    <location>
        <begin position="109"/>
        <end position="130"/>
    </location>
</feature>
<keyword evidence="4" id="KW-0378">Hydrolase</keyword>
<evidence type="ECO:0000256" key="6">
    <source>
        <dbReference type="ARBA" id="ARBA00023136"/>
    </source>
</evidence>
<name>A0A9P4Q1X5_9PEZI</name>
<evidence type="ECO:0000313" key="10">
    <source>
        <dbReference type="EMBL" id="KAF2717863.1"/>
    </source>
</evidence>
<evidence type="ECO:0000256" key="4">
    <source>
        <dbReference type="ARBA" id="ARBA00022801"/>
    </source>
</evidence>
<dbReference type="EMBL" id="MU003835">
    <property type="protein sequence ID" value="KAF2717863.1"/>
    <property type="molecule type" value="Genomic_DNA"/>
</dbReference>
<gene>
    <name evidence="10" type="ORF">K431DRAFT_232181</name>
</gene>
<dbReference type="SUPFAM" id="SSF144091">
    <property type="entry name" value="Rhomboid-like"/>
    <property type="match status" value="1"/>
</dbReference>
<comment type="caution">
    <text evidence="10">The sequence shown here is derived from an EMBL/GenBank/DDBJ whole genome shotgun (WGS) entry which is preliminary data.</text>
</comment>
<dbReference type="AlphaFoldDB" id="A0A9P4Q1X5"/>
<evidence type="ECO:0000256" key="2">
    <source>
        <dbReference type="ARBA" id="ARBA00009045"/>
    </source>
</evidence>
<dbReference type="InterPro" id="IPR050925">
    <property type="entry name" value="Rhomboid_protease_S54"/>
</dbReference>
<dbReference type="PANTHER" id="PTHR43731">
    <property type="entry name" value="RHOMBOID PROTEASE"/>
    <property type="match status" value="1"/>
</dbReference>
<evidence type="ECO:0000256" key="1">
    <source>
        <dbReference type="ARBA" id="ARBA00004141"/>
    </source>
</evidence>
<proteinExistence type="inferred from homology"/>
<evidence type="ECO:0000259" key="9">
    <source>
        <dbReference type="Pfam" id="PF01694"/>
    </source>
</evidence>
<sequence length="269" mass="29809">MPSVFHFPSPVLRLQNGWHRTFSKLQPRLRQQHEASRTGFRIPTTPRAAPSGPDSSYQSFRRAMWSIIGINSAVFGLWQYSKYSENRALQFWMHTNFTNSAFNLKIGNYWTIVTSAFSHVNTGHFLFNMVSFHAFSSIMSTVPGVGAPHAFILYFGSAFVSGLGQYIHQSGRKDQNGRQSLAVSLGASGAVMAFGVTASCLMPRAPIMVFFVPMPLWAATAGYIAFDLYSLESADNIGHAAHLGGALFGAAYYLLSLRRYGGIFRSLKR</sequence>
<reference evidence="10" key="1">
    <citation type="journal article" date="2020" name="Stud. Mycol.">
        <title>101 Dothideomycetes genomes: a test case for predicting lifestyles and emergence of pathogens.</title>
        <authorList>
            <person name="Haridas S."/>
            <person name="Albert R."/>
            <person name="Binder M."/>
            <person name="Bloem J."/>
            <person name="Labutti K."/>
            <person name="Salamov A."/>
            <person name="Andreopoulos B."/>
            <person name="Baker S."/>
            <person name="Barry K."/>
            <person name="Bills G."/>
            <person name="Bluhm B."/>
            <person name="Cannon C."/>
            <person name="Castanera R."/>
            <person name="Culley D."/>
            <person name="Daum C."/>
            <person name="Ezra D."/>
            <person name="Gonzalez J."/>
            <person name="Henrissat B."/>
            <person name="Kuo A."/>
            <person name="Liang C."/>
            <person name="Lipzen A."/>
            <person name="Lutzoni F."/>
            <person name="Magnuson J."/>
            <person name="Mondo S."/>
            <person name="Nolan M."/>
            <person name="Ohm R."/>
            <person name="Pangilinan J."/>
            <person name="Park H.-J."/>
            <person name="Ramirez L."/>
            <person name="Alfaro M."/>
            <person name="Sun H."/>
            <person name="Tritt A."/>
            <person name="Yoshinaga Y."/>
            <person name="Zwiers L.-H."/>
            <person name="Turgeon B."/>
            <person name="Goodwin S."/>
            <person name="Spatafora J."/>
            <person name="Crous P."/>
            <person name="Grigoriev I."/>
        </authorList>
    </citation>
    <scope>NUCLEOTIDE SEQUENCE</scope>
    <source>
        <strain evidence="10">CBS 116435</strain>
    </source>
</reference>
<dbReference type="GO" id="GO:0004252">
    <property type="term" value="F:serine-type endopeptidase activity"/>
    <property type="evidence" value="ECO:0007669"/>
    <property type="project" value="InterPro"/>
</dbReference>
<feature type="transmembrane region" description="Helical" evidence="8">
    <location>
        <begin position="237"/>
        <end position="255"/>
    </location>
</feature>
<keyword evidence="11" id="KW-1185">Reference proteome</keyword>
<evidence type="ECO:0000256" key="7">
    <source>
        <dbReference type="SAM" id="MobiDB-lite"/>
    </source>
</evidence>
<dbReference type="Gene3D" id="1.20.1540.10">
    <property type="entry name" value="Rhomboid-like"/>
    <property type="match status" value="1"/>
</dbReference>
<organism evidence="10 11">
    <name type="scientific">Polychaeton citri CBS 116435</name>
    <dbReference type="NCBI Taxonomy" id="1314669"/>
    <lineage>
        <taxon>Eukaryota</taxon>
        <taxon>Fungi</taxon>
        <taxon>Dikarya</taxon>
        <taxon>Ascomycota</taxon>
        <taxon>Pezizomycotina</taxon>
        <taxon>Dothideomycetes</taxon>
        <taxon>Dothideomycetidae</taxon>
        <taxon>Capnodiales</taxon>
        <taxon>Capnodiaceae</taxon>
        <taxon>Polychaeton</taxon>
    </lineage>
</organism>
<evidence type="ECO:0000313" key="11">
    <source>
        <dbReference type="Proteomes" id="UP000799441"/>
    </source>
</evidence>
<feature type="domain" description="Peptidase S54 rhomboid" evidence="9">
    <location>
        <begin position="108"/>
        <end position="258"/>
    </location>
</feature>
<dbReference type="Proteomes" id="UP000799441">
    <property type="component" value="Unassembled WGS sequence"/>
</dbReference>
<comment type="similarity">
    <text evidence="2">Belongs to the peptidase S54 family.</text>
</comment>
<protein>
    <recommendedName>
        <fullName evidence="9">Peptidase S54 rhomboid domain-containing protein</fullName>
    </recommendedName>
</protein>
<keyword evidence="6 8" id="KW-0472">Membrane</keyword>
<dbReference type="OrthoDB" id="418595at2759"/>
<evidence type="ECO:0000256" key="8">
    <source>
        <dbReference type="SAM" id="Phobius"/>
    </source>
</evidence>
<keyword evidence="3 8" id="KW-0812">Transmembrane</keyword>
<evidence type="ECO:0000256" key="3">
    <source>
        <dbReference type="ARBA" id="ARBA00022692"/>
    </source>
</evidence>
<accession>A0A9P4Q1X5</accession>
<feature type="transmembrane region" description="Helical" evidence="8">
    <location>
        <begin position="180"/>
        <end position="200"/>
    </location>
</feature>
<dbReference type="InterPro" id="IPR035952">
    <property type="entry name" value="Rhomboid-like_sf"/>
</dbReference>
<feature type="region of interest" description="Disordered" evidence="7">
    <location>
        <begin position="27"/>
        <end position="55"/>
    </location>
</feature>
<dbReference type="Pfam" id="PF01694">
    <property type="entry name" value="Rhomboid"/>
    <property type="match status" value="1"/>
</dbReference>
<dbReference type="InterPro" id="IPR022764">
    <property type="entry name" value="Peptidase_S54_rhomboid_dom"/>
</dbReference>
<feature type="transmembrane region" description="Helical" evidence="8">
    <location>
        <begin position="207"/>
        <end position="225"/>
    </location>
</feature>
<dbReference type="PANTHER" id="PTHR43731:SF14">
    <property type="entry name" value="PRESENILIN-ASSOCIATED RHOMBOID-LIKE PROTEIN, MITOCHONDRIAL"/>
    <property type="match status" value="1"/>
</dbReference>
<evidence type="ECO:0000256" key="5">
    <source>
        <dbReference type="ARBA" id="ARBA00022989"/>
    </source>
</evidence>
<comment type="subcellular location">
    <subcellularLocation>
        <location evidence="1">Membrane</location>
        <topology evidence="1">Multi-pass membrane protein</topology>
    </subcellularLocation>
</comment>
<keyword evidence="5 8" id="KW-1133">Transmembrane helix</keyword>
<dbReference type="GO" id="GO:0016020">
    <property type="term" value="C:membrane"/>
    <property type="evidence" value="ECO:0007669"/>
    <property type="project" value="UniProtKB-SubCell"/>
</dbReference>
<feature type="transmembrane region" description="Helical" evidence="8">
    <location>
        <begin position="63"/>
        <end position="81"/>
    </location>
</feature>